<comment type="similarity">
    <text evidence="1">Belongs to the thiolase-like superfamily. HMG-CoA synthase family.</text>
</comment>
<evidence type="ECO:0000259" key="4">
    <source>
        <dbReference type="Pfam" id="PF08540"/>
    </source>
</evidence>
<name>A0ABV3S2W7_9LACO</name>
<dbReference type="Gene3D" id="3.40.47.10">
    <property type="match status" value="2"/>
</dbReference>
<keyword evidence="2 5" id="KW-0808">Transferase</keyword>
<sequence>MTIGIDKIAFYTPNYVLDLITLAKVRGDEPDKYTIGIGQDRQAIVPNFEDVVTMGANAAIKIITADDRAKIDVVIFATESGIDNSKSSAIYVQRLLGLSEFVRTIELKQACYAGTYGLMQARDYVATHPGKRVLVIASDIARYGLSTAGEVTQGAGAIAMIISETPKIVSINTDSVYMSRDVADFWRPIDRQEALVDGHLSTDIYKEMFMTLWQRYQSQTKHQLNDFAGFAFHLPYTKMGKKALDQIMHEATQQHQERLTCNLQASQKFSREVGNLYTGSVYLSLLSLLSNATDLKSGEKLAVFSYGSGAEAELYSVTLQKNFKNYVPAEMTQQLLSKRQVMSVDQYEAMFKAQLYDSHIDVKSDAIVGTKLFQFLGWQNGERVYK</sequence>
<feature type="domain" description="Hydroxymethylglutaryl-coenzyme A synthase C-terminal" evidence="4">
    <location>
        <begin position="256"/>
        <end position="353"/>
    </location>
</feature>
<dbReference type="NCBIfam" id="TIGR01835">
    <property type="entry name" value="HMG-CoA-S_prok"/>
    <property type="match status" value="1"/>
</dbReference>
<dbReference type="EC" id="2.3.3.10" evidence="5"/>
<dbReference type="GO" id="GO:0004421">
    <property type="term" value="F:hydroxymethylglutaryl-CoA synthase activity"/>
    <property type="evidence" value="ECO:0007669"/>
    <property type="project" value="UniProtKB-EC"/>
</dbReference>
<dbReference type="InterPro" id="IPR013528">
    <property type="entry name" value="HMG_CoA_synth_N"/>
</dbReference>
<keyword evidence="5" id="KW-0012">Acyltransferase</keyword>
<keyword evidence="6" id="KW-1185">Reference proteome</keyword>
<dbReference type="PANTHER" id="PTHR43323:SF2">
    <property type="entry name" value="HYDROXYMETHYLGLUTARYL-COA SYNTHASE"/>
    <property type="match status" value="1"/>
</dbReference>
<organism evidence="5 6">
    <name type="scientific">Leuconostoc aquikimchii</name>
    <dbReference type="NCBI Taxonomy" id="3236804"/>
    <lineage>
        <taxon>Bacteria</taxon>
        <taxon>Bacillati</taxon>
        <taxon>Bacillota</taxon>
        <taxon>Bacilli</taxon>
        <taxon>Lactobacillales</taxon>
        <taxon>Lactobacillaceae</taxon>
        <taxon>Leuconostoc</taxon>
    </lineage>
</organism>
<accession>A0ABV3S2W7</accession>
<evidence type="ECO:0000256" key="2">
    <source>
        <dbReference type="ARBA" id="ARBA00022679"/>
    </source>
</evidence>
<dbReference type="InterPro" id="IPR016039">
    <property type="entry name" value="Thiolase-like"/>
</dbReference>
<dbReference type="CDD" id="cd00827">
    <property type="entry name" value="init_cond_enzymes"/>
    <property type="match status" value="1"/>
</dbReference>
<feature type="domain" description="Hydroxymethylglutaryl-coenzyme A synthase N-terminal" evidence="3">
    <location>
        <begin position="3"/>
        <end position="163"/>
    </location>
</feature>
<dbReference type="Pfam" id="PF08540">
    <property type="entry name" value="HMG_CoA_synt_C"/>
    <property type="match status" value="1"/>
</dbReference>
<evidence type="ECO:0000313" key="5">
    <source>
        <dbReference type="EMBL" id="MEX0380799.1"/>
    </source>
</evidence>
<comment type="caution">
    <text evidence="5">The sequence shown here is derived from an EMBL/GenBank/DDBJ whole genome shotgun (WGS) entry which is preliminary data.</text>
</comment>
<dbReference type="RefSeq" id="WP_367974187.1">
    <property type="nucleotide sequence ID" value="NZ_JBFPEQ010000001.1"/>
</dbReference>
<dbReference type="InterPro" id="IPR011554">
    <property type="entry name" value="HMG_CoA_synthase_prok"/>
</dbReference>
<dbReference type="PANTHER" id="PTHR43323">
    <property type="entry name" value="3-HYDROXY-3-METHYLGLUTARYL COENZYME A SYNTHASE"/>
    <property type="match status" value="1"/>
</dbReference>
<evidence type="ECO:0000313" key="6">
    <source>
        <dbReference type="Proteomes" id="UP001556617"/>
    </source>
</evidence>
<dbReference type="InterPro" id="IPR013746">
    <property type="entry name" value="HMG_CoA_synt_C_dom"/>
</dbReference>
<protein>
    <submittedName>
        <fullName evidence="5">Hydroxymethylglutaryl-CoA synthase</fullName>
        <ecNumber evidence="5">2.3.3.10</ecNumber>
    </submittedName>
</protein>
<dbReference type="Proteomes" id="UP001556617">
    <property type="component" value="Unassembled WGS sequence"/>
</dbReference>
<gene>
    <name evidence="5" type="ORF">AB3K24_05475</name>
</gene>
<dbReference type="EMBL" id="JBFPER010000001">
    <property type="protein sequence ID" value="MEX0380799.1"/>
    <property type="molecule type" value="Genomic_DNA"/>
</dbReference>
<dbReference type="SUPFAM" id="SSF53901">
    <property type="entry name" value="Thiolase-like"/>
    <property type="match status" value="2"/>
</dbReference>
<proteinExistence type="inferred from homology"/>
<reference evidence="5 6" key="1">
    <citation type="submission" date="2024-07" db="EMBL/GenBank/DDBJ databases">
        <authorList>
            <person name="Yun M."/>
        </authorList>
    </citation>
    <scope>NUCLEOTIDE SEQUENCE [LARGE SCALE GENOMIC DNA]</scope>
    <source>
        <strain evidence="5 6">MS01</strain>
    </source>
</reference>
<evidence type="ECO:0000259" key="3">
    <source>
        <dbReference type="Pfam" id="PF01154"/>
    </source>
</evidence>
<evidence type="ECO:0000256" key="1">
    <source>
        <dbReference type="ARBA" id="ARBA00007061"/>
    </source>
</evidence>
<dbReference type="Pfam" id="PF01154">
    <property type="entry name" value="HMG_CoA_synt_N"/>
    <property type="match status" value="1"/>
</dbReference>